<dbReference type="EMBL" id="LR899012">
    <property type="protein sequence ID" value="CAD7087668.1"/>
    <property type="molecule type" value="Genomic_DNA"/>
</dbReference>
<feature type="compositionally biased region" description="Basic and acidic residues" evidence="1">
    <location>
        <begin position="66"/>
        <end position="77"/>
    </location>
</feature>
<name>A0A7R8YVT3_HERIL</name>
<dbReference type="Proteomes" id="UP000594454">
    <property type="component" value="Chromosome 4"/>
</dbReference>
<evidence type="ECO:0000313" key="2">
    <source>
        <dbReference type="EMBL" id="CAD7087668.1"/>
    </source>
</evidence>
<feature type="compositionally biased region" description="Basic and acidic residues" evidence="1">
    <location>
        <begin position="84"/>
        <end position="98"/>
    </location>
</feature>
<gene>
    <name evidence="2" type="ORF">HERILL_LOCUS10357</name>
</gene>
<protein>
    <submittedName>
        <fullName evidence="2">Uncharacterized protein</fullName>
    </submittedName>
</protein>
<dbReference type="InParanoid" id="A0A7R8YVT3"/>
<proteinExistence type="predicted"/>
<feature type="region of interest" description="Disordered" evidence="1">
    <location>
        <begin position="1"/>
        <end position="116"/>
    </location>
</feature>
<keyword evidence="3" id="KW-1185">Reference proteome</keyword>
<evidence type="ECO:0000313" key="3">
    <source>
        <dbReference type="Proteomes" id="UP000594454"/>
    </source>
</evidence>
<dbReference type="AlphaFoldDB" id="A0A7R8YVT3"/>
<organism evidence="2 3">
    <name type="scientific">Hermetia illucens</name>
    <name type="common">Black soldier fly</name>
    <dbReference type="NCBI Taxonomy" id="343691"/>
    <lineage>
        <taxon>Eukaryota</taxon>
        <taxon>Metazoa</taxon>
        <taxon>Ecdysozoa</taxon>
        <taxon>Arthropoda</taxon>
        <taxon>Hexapoda</taxon>
        <taxon>Insecta</taxon>
        <taxon>Pterygota</taxon>
        <taxon>Neoptera</taxon>
        <taxon>Endopterygota</taxon>
        <taxon>Diptera</taxon>
        <taxon>Brachycera</taxon>
        <taxon>Stratiomyomorpha</taxon>
        <taxon>Stratiomyidae</taxon>
        <taxon>Hermetiinae</taxon>
        <taxon>Hermetia</taxon>
    </lineage>
</organism>
<accession>A0A7R8YVT3</accession>
<reference evidence="2 3" key="1">
    <citation type="submission" date="2020-11" db="EMBL/GenBank/DDBJ databases">
        <authorList>
            <person name="Wallbank WR R."/>
            <person name="Pardo Diaz C."/>
            <person name="Kozak K."/>
            <person name="Martin S."/>
            <person name="Jiggins C."/>
            <person name="Moest M."/>
            <person name="Warren A I."/>
            <person name="Generalovic N T."/>
            <person name="Byers J.R.P. K."/>
            <person name="Montejo-Kovacevich G."/>
            <person name="Yen C E."/>
        </authorList>
    </citation>
    <scope>NUCLEOTIDE SEQUENCE [LARGE SCALE GENOMIC DNA]</scope>
</reference>
<evidence type="ECO:0000256" key="1">
    <source>
        <dbReference type="SAM" id="MobiDB-lite"/>
    </source>
</evidence>
<sequence length="243" mass="27223">MCGSGKSKAYTSSAGARPSRREQPTADVNPINSNTKQGDKKSPTSWQMASERNRPQPLQIHCRPRRQTDDVQNERKNIALGGLKPRDTDDTSHRRETQNPRPHQLKRDSDNSSPASATLTHFTRIARPLNCRRTPPSGSCEIQLSAANHNRPPAIKCGRRAAVPTFILCTLHNHFPADTAPNRLHPCRKLTTFVLATHRTQRKVSGELLEPPPHFALNVEHDYQTGRDGFVIFPVTTHNSRQT</sequence>